<feature type="region of interest" description="Disordered" evidence="2">
    <location>
        <begin position="1"/>
        <end position="64"/>
    </location>
</feature>
<feature type="compositionally biased region" description="Polar residues" evidence="2">
    <location>
        <begin position="143"/>
        <end position="153"/>
    </location>
</feature>
<feature type="compositionally biased region" description="Basic and acidic residues" evidence="2">
    <location>
        <begin position="633"/>
        <end position="652"/>
    </location>
</feature>
<reference evidence="5" key="3">
    <citation type="submission" date="2015-06" db="UniProtKB">
        <authorList>
            <consortium name="EnsemblMetazoa"/>
        </authorList>
    </citation>
    <scope>IDENTIFICATION</scope>
</reference>
<evidence type="ECO:0000256" key="2">
    <source>
        <dbReference type="SAM" id="MobiDB-lite"/>
    </source>
</evidence>
<name>R7TBL4_CAPTE</name>
<evidence type="ECO:0000313" key="5">
    <source>
        <dbReference type="EnsemblMetazoa" id="CapteP220320"/>
    </source>
</evidence>
<feature type="compositionally biased region" description="Basic and acidic residues" evidence="2">
    <location>
        <begin position="45"/>
        <end position="57"/>
    </location>
</feature>
<proteinExistence type="predicted"/>
<dbReference type="HOGENOM" id="CLU_311749_0_0_1"/>
<dbReference type="FunFam" id="3.30.160.60:FF:001967">
    <property type="entry name" value="Ras-responsive element-binding protein"/>
    <property type="match status" value="1"/>
</dbReference>
<dbReference type="OMA" id="HRCEICA"/>
<feature type="domain" description="C2H2-type" evidence="3">
    <location>
        <begin position="656"/>
        <end position="683"/>
    </location>
</feature>
<protein>
    <recommendedName>
        <fullName evidence="3">C2H2-type domain-containing protein</fullName>
    </recommendedName>
</protein>
<dbReference type="Pfam" id="PF00096">
    <property type="entry name" value="zf-C2H2"/>
    <property type="match status" value="4"/>
</dbReference>
<reference evidence="4 6" key="2">
    <citation type="journal article" date="2013" name="Nature">
        <title>Insights into bilaterian evolution from three spiralian genomes.</title>
        <authorList>
            <person name="Simakov O."/>
            <person name="Marletaz F."/>
            <person name="Cho S.J."/>
            <person name="Edsinger-Gonzales E."/>
            <person name="Havlak P."/>
            <person name="Hellsten U."/>
            <person name="Kuo D.H."/>
            <person name="Larsson T."/>
            <person name="Lv J."/>
            <person name="Arendt D."/>
            <person name="Savage R."/>
            <person name="Osoegawa K."/>
            <person name="de Jong P."/>
            <person name="Grimwood J."/>
            <person name="Chapman J.A."/>
            <person name="Shapiro H."/>
            <person name="Aerts A."/>
            <person name="Otillar R.P."/>
            <person name="Terry A.Y."/>
            <person name="Boore J.L."/>
            <person name="Grigoriev I.V."/>
            <person name="Lindberg D.R."/>
            <person name="Seaver E.C."/>
            <person name="Weisblat D.A."/>
            <person name="Putnam N.H."/>
            <person name="Rokhsar D.S."/>
        </authorList>
    </citation>
    <scope>NUCLEOTIDE SEQUENCE</scope>
    <source>
        <strain evidence="4 6">I ESC-2004</strain>
    </source>
</reference>
<evidence type="ECO:0000313" key="6">
    <source>
        <dbReference type="Proteomes" id="UP000014760"/>
    </source>
</evidence>
<feature type="compositionally biased region" description="Basic and acidic residues" evidence="2">
    <location>
        <begin position="26"/>
        <end position="37"/>
    </location>
</feature>
<dbReference type="GO" id="GO:0005634">
    <property type="term" value="C:nucleus"/>
    <property type="evidence" value="ECO:0007669"/>
    <property type="project" value="TreeGrafter"/>
</dbReference>
<dbReference type="PROSITE" id="PS00028">
    <property type="entry name" value="ZINC_FINGER_C2H2_1"/>
    <property type="match status" value="10"/>
</dbReference>
<dbReference type="PANTHER" id="PTHR46451:SF1">
    <property type="entry name" value="RAS-RESPONSIVE ELEMENT-BINDING PROTEIN 1"/>
    <property type="match status" value="1"/>
</dbReference>
<dbReference type="InterPro" id="IPR052795">
    <property type="entry name" value="RREB1"/>
</dbReference>
<feature type="region of interest" description="Disordered" evidence="2">
    <location>
        <begin position="626"/>
        <end position="652"/>
    </location>
</feature>
<feature type="domain" description="C2H2-type" evidence="3">
    <location>
        <begin position="712"/>
        <end position="740"/>
    </location>
</feature>
<dbReference type="SUPFAM" id="SSF57667">
    <property type="entry name" value="beta-beta-alpha zinc fingers"/>
    <property type="match status" value="5"/>
</dbReference>
<evidence type="ECO:0000313" key="4">
    <source>
        <dbReference type="EMBL" id="ELT91128.1"/>
    </source>
</evidence>
<keyword evidence="6" id="KW-1185">Reference proteome</keyword>
<dbReference type="FunFam" id="3.30.160.60:FF:001788">
    <property type="entry name" value="ras-responsive element-binding protein 1"/>
    <property type="match status" value="1"/>
</dbReference>
<feature type="domain" description="C2H2-type" evidence="3">
    <location>
        <begin position="766"/>
        <end position="793"/>
    </location>
</feature>
<feature type="domain" description="C2H2-type" evidence="3">
    <location>
        <begin position="473"/>
        <end position="500"/>
    </location>
</feature>
<dbReference type="EMBL" id="AMQN01013962">
    <property type="status" value="NOT_ANNOTATED_CDS"/>
    <property type="molecule type" value="Genomic_DNA"/>
</dbReference>
<feature type="domain" description="C2H2-type" evidence="3">
    <location>
        <begin position="235"/>
        <end position="262"/>
    </location>
</feature>
<dbReference type="InterPro" id="IPR036236">
    <property type="entry name" value="Znf_C2H2_sf"/>
</dbReference>
<dbReference type="Gene3D" id="3.30.160.60">
    <property type="entry name" value="Classic Zinc Finger"/>
    <property type="match status" value="7"/>
</dbReference>
<feature type="domain" description="C2H2-type" evidence="3">
    <location>
        <begin position="684"/>
        <end position="711"/>
    </location>
</feature>
<feature type="region of interest" description="Disordered" evidence="2">
    <location>
        <begin position="262"/>
        <end position="312"/>
    </location>
</feature>
<dbReference type="OrthoDB" id="3069995at2759"/>
<accession>R7TBL4</accession>
<dbReference type="PANTHER" id="PTHR46451">
    <property type="entry name" value="RAS-RESPONSIVE ELEMENT-BINDING PROTEIN 1"/>
    <property type="match status" value="1"/>
</dbReference>
<gene>
    <name evidence="4" type="ORF">CAPTEDRAFT_220320</name>
</gene>
<feature type="domain" description="C2H2-type" evidence="3">
    <location>
        <begin position="398"/>
        <end position="428"/>
    </location>
</feature>
<feature type="region of interest" description="Disordered" evidence="2">
    <location>
        <begin position="139"/>
        <end position="161"/>
    </location>
</feature>
<keyword evidence="1" id="KW-0863">Zinc-finger</keyword>
<feature type="compositionally biased region" description="Low complexity" evidence="2">
    <location>
        <begin position="262"/>
        <end position="277"/>
    </location>
</feature>
<dbReference type="FunFam" id="3.30.160.60:FF:000682">
    <property type="entry name" value="ras-responsive element-binding protein 1 isoform X1"/>
    <property type="match status" value="1"/>
</dbReference>
<feature type="domain" description="C2H2-type" evidence="3">
    <location>
        <begin position="207"/>
        <end position="234"/>
    </location>
</feature>
<dbReference type="EnsemblMetazoa" id="CapteT220320">
    <property type="protein sequence ID" value="CapteP220320"/>
    <property type="gene ID" value="CapteG220320"/>
</dbReference>
<dbReference type="SMART" id="SM00355">
    <property type="entry name" value="ZnF_C2H2"/>
    <property type="match status" value="12"/>
</dbReference>
<keyword evidence="1" id="KW-0862">Zinc</keyword>
<dbReference type="InterPro" id="IPR013087">
    <property type="entry name" value="Znf_C2H2_type"/>
</dbReference>
<dbReference type="Proteomes" id="UP000014760">
    <property type="component" value="Unassembled WGS sequence"/>
</dbReference>
<reference evidence="6" key="1">
    <citation type="submission" date="2012-12" db="EMBL/GenBank/DDBJ databases">
        <authorList>
            <person name="Hellsten U."/>
            <person name="Grimwood J."/>
            <person name="Chapman J.A."/>
            <person name="Shapiro H."/>
            <person name="Aerts A."/>
            <person name="Otillar R.P."/>
            <person name="Terry A.Y."/>
            <person name="Boore J.L."/>
            <person name="Simakov O."/>
            <person name="Marletaz F."/>
            <person name="Cho S.-J."/>
            <person name="Edsinger-Gonzales E."/>
            <person name="Havlak P."/>
            <person name="Kuo D.-H."/>
            <person name="Larsson T."/>
            <person name="Lv J."/>
            <person name="Arendt D."/>
            <person name="Savage R."/>
            <person name="Osoegawa K."/>
            <person name="de Jong P."/>
            <person name="Lindberg D.R."/>
            <person name="Seaver E.C."/>
            <person name="Weisblat D.A."/>
            <person name="Putnam N.H."/>
            <person name="Grigoriev I.V."/>
            <person name="Rokhsar D.S."/>
        </authorList>
    </citation>
    <scope>NUCLEOTIDE SEQUENCE</scope>
    <source>
        <strain evidence="6">I ESC-2004</strain>
    </source>
</reference>
<dbReference type="GO" id="GO:0008270">
    <property type="term" value="F:zinc ion binding"/>
    <property type="evidence" value="ECO:0007669"/>
    <property type="project" value="UniProtKB-KW"/>
</dbReference>
<sequence>MATGIFQGIKETEQLGEKGGGVAEDSLDHRVAEEKPLMRQSPSAHKQEQNVHESHTTEDDEEDDFRPLIIDTSASEDQPLPTPSQHLFPSFQMDATPFTVKTEVNSMGTLLDYLEGGPGERKQRRMSVSSACSSLDIKASSKEAASTKGTAPSKTRRKSDRILPVPLDDGIAQYVCPICKDCMDCMTDFTKHIRSHNSTTASISSPNSCTICGKVLSSQSSLDRHMLVHSGERPFKCNLCNMSFTTNGNMHRHMRIHEKEMAMGAAAAAQDAPPKAKTTPRKSRKKDGESKELLAHLNSPPPPPPPPPALSLKRRIETPIQETPSPAKKPTMEADPPMAVMTQVKVERTESPYVKLLSKPSSKDDNQSECPFCLKTFLCAYGLDTHMRCHGQKSSLLPRCHACNVTFRNARLLHQHNLSKHTRAGEKPADPSANAVGFQDLTFLPFSCNKFPVVAKAFCERHWRQSSSSYHGFQCPRCDHAFPCASALKLHREAHAPEFPSTCVLCDVIYGTRQEFYQHMASQHGKQEVVANYLKLTGTDDNALQDIMSKEEFLLVLDLKVNRDDAQSNDYGEVSAPRVTAKEDLRDNRDYFTKLGLVAGNSQADKPDLAEITKILQLTSNVESMSSLQMKASDSDERQTSEDEEAKNKSESEGPFTCIYCDEVFTNDRTYKGHVRGHLGLSPYKCNLCTYSSADKSTLIRHLRTHNGERPFQCLVCDFAFTTKANCERHVRKKHARSSKDEIESSIGYNNFMHEDPTESFASPDTVCKFCGEDFRFFRALKRHLRSHSSCRHKPYACRICGHGFSTKANCIRHVQKQHTHIENNQLEAQIQVNELLLSEEEEEGGAPVEKASHLALRAHLAKKFHFNSSPFISNGTFITSPPVDKLHLEEVKRALPLEQQPLDLSHKDTEEQPMDLTVKAQPYPILIAPVYRPLLAKKVRS</sequence>
<feature type="domain" description="C2H2-type" evidence="3">
    <location>
        <begin position="796"/>
        <end position="824"/>
    </location>
</feature>
<dbReference type="FunFam" id="3.30.160.60:FF:000448">
    <property type="entry name" value="RE1-silencing transcription factor A"/>
    <property type="match status" value="1"/>
</dbReference>
<dbReference type="GO" id="GO:0001228">
    <property type="term" value="F:DNA-binding transcription activator activity, RNA polymerase II-specific"/>
    <property type="evidence" value="ECO:0007669"/>
    <property type="project" value="TreeGrafter"/>
</dbReference>
<dbReference type="GO" id="GO:0000978">
    <property type="term" value="F:RNA polymerase II cis-regulatory region sequence-specific DNA binding"/>
    <property type="evidence" value="ECO:0007669"/>
    <property type="project" value="TreeGrafter"/>
</dbReference>
<feature type="domain" description="C2H2-type" evidence="3">
    <location>
        <begin position="368"/>
        <end position="395"/>
    </location>
</feature>
<dbReference type="PROSITE" id="PS50157">
    <property type="entry name" value="ZINC_FINGER_C2H2_2"/>
    <property type="match status" value="10"/>
</dbReference>
<keyword evidence="1" id="KW-0479">Metal-binding</keyword>
<dbReference type="AlphaFoldDB" id="R7TBL4"/>
<dbReference type="STRING" id="283909.R7TBL4"/>
<organism evidence="4">
    <name type="scientific">Capitella teleta</name>
    <name type="common">Polychaete worm</name>
    <dbReference type="NCBI Taxonomy" id="283909"/>
    <lineage>
        <taxon>Eukaryota</taxon>
        <taxon>Metazoa</taxon>
        <taxon>Spiralia</taxon>
        <taxon>Lophotrochozoa</taxon>
        <taxon>Annelida</taxon>
        <taxon>Polychaeta</taxon>
        <taxon>Sedentaria</taxon>
        <taxon>Scolecida</taxon>
        <taxon>Capitellidae</taxon>
        <taxon>Capitella</taxon>
    </lineage>
</organism>
<dbReference type="EMBL" id="KB310633">
    <property type="protein sequence ID" value="ELT91128.1"/>
    <property type="molecule type" value="Genomic_DNA"/>
</dbReference>
<feature type="compositionally biased region" description="Pro residues" evidence="2">
    <location>
        <begin position="299"/>
        <end position="309"/>
    </location>
</feature>
<evidence type="ECO:0000259" key="3">
    <source>
        <dbReference type="PROSITE" id="PS50157"/>
    </source>
</evidence>
<evidence type="ECO:0000256" key="1">
    <source>
        <dbReference type="PROSITE-ProRule" id="PRU00042"/>
    </source>
</evidence>